<dbReference type="EMBL" id="JAUSZV010000004">
    <property type="protein sequence ID" value="MDQ0904656.1"/>
    <property type="molecule type" value="Genomic_DNA"/>
</dbReference>
<dbReference type="AlphaFoldDB" id="A0AAW8F3J3"/>
<evidence type="ECO:0008006" key="3">
    <source>
        <dbReference type="Google" id="ProtNLM"/>
    </source>
</evidence>
<comment type="caution">
    <text evidence="1">The sequence shown here is derived from an EMBL/GenBank/DDBJ whole genome shotgun (WGS) entry which is preliminary data.</text>
</comment>
<reference evidence="1" key="1">
    <citation type="submission" date="2023-07" db="EMBL/GenBank/DDBJ databases">
        <title>Comparative genomics of wheat-associated soil bacteria to identify genetic determinants of phenazine resistance.</title>
        <authorList>
            <person name="Mouncey N."/>
        </authorList>
    </citation>
    <scope>NUCLEOTIDE SEQUENCE</scope>
    <source>
        <strain evidence="1">V4I22</strain>
    </source>
</reference>
<proteinExistence type="predicted"/>
<name>A0AAW8F3J3_9ACTN</name>
<dbReference type="Proteomes" id="UP001234216">
    <property type="component" value="Unassembled WGS sequence"/>
</dbReference>
<sequence length="357" mass="37744">MYSLTPGYRIPALQRGLSPVETLLTRVNAGVGSAVLASAMISPPPVWAFGAVGAAGALLNLAPGPRSIGRWATVGYRHLRERTVPASMTSQPGATATWALYPGHGTLQDDVRRTAFHDAFSKALTFAGGQARQAGVQVHVTHHATVGEFTDHTQTISVHVPKGLVGQPARILATLEGEFARLGALTPLTPEPLPAVVDRGPGWVGLEDGRYAATARVTGWPDETGGDLMGKLLLDDQAESSFAVLYRPLPVGLSRRSAKWQRAASEAFTADKVKQDAHDLASGTTHGALVQGATLVDLDGYLTVWGDSPKAVTDARWQASLAADGHRIVLDWLPGQQHRAHVMTTPHGASTRKGAIL</sequence>
<accession>A0AAW8F3J3</accession>
<protein>
    <recommendedName>
        <fullName evidence="3">Aromatic ring-opening dioxygenase LigA</fullName>
    </recommendedName>
</protein>
<gene>
    <name evidence="1" type="ORF">QFZ22_000641</name>
</gene>
<dbReference type="RefSeq" id="WP_306972230.1">
    <property type="nucleotide sequence ID" value="NZ_JAUSZV010000004.1"/>
</dbReference>
<organism evidence="1 2">
    <name type="scientific">Streptomyces canus</name>
    <dbReference type="NCBI Taxonomy" id="58343"/>
    <lineage>
        <taxon>Bacteria</taxon>
        <taxon>Bacillati</taxon>
        <taxon>Actinomycetota</taxon>
        <taxon>Actinomycetes</taxon>
        <taxon>Kitasatosporales</taxon>
        <taxon>Streptomycetaceae</taxon>
        <taxon>Streptomyces</taxon>
        <taxon>Streptomyces aurantiacus group</taxon>
    </lineage>
</organism>
<evidence type="ECO:0000313" key="1">
    <source>
        <dbReference type="EMBL" id="MDQ0904656.1"/>
    </source>
</evidence>
<evidence type="ECO:0000313" key="2">
    <source>
        <dbReference type="Proteomes" id="UP001234216"/>
    </source>
</evidence>